<keyword evidence="3" id="KW-1185">Reference proteome</keyword>
<keyword evidence="1" id="KW-1133">Transmembrane helix</keyword>
<keyword evidence="1" id="KW-0812">Transmembrane</keyword>
<proteinExistence type="predicted"/>
<dbReference type="AlphaFoldDB" id="A0A1I6TV51"/>
<feature type="transmembrane region" description="Helical" evidence="1">
    <location>
        <begin position="99"/>
        <end position="122"/>
    </location>
</feature>
<feature type="transmembrane region" description="Helical" evidence="1">
    <location>
        <begin position="134"/>
        <end position="155"/>
    </location>
</feature>
<reference evidence="3" key="1">
    <citation type="submission" date="2016-10" db="EMBL/GenBank/DDBJ databases">
        <authorList>
            <person name="Varghese N."/>
            <person name="Submissions S."/>
        </authorList>
    </citation>
    <scope>NUCLEOTIDE SEQUENCE [LARGE SCALE GENOMIC DNA]</scope>
    <source>
        <strain evidence="3">DSM 45789</strain>
    </source>
</reference>
<gene>
    <name evidence="2" type="ORF">SAMN05444972_111100</name>
</gene>
<accession>A0A1I6TV51</accession>
<keyword evidence="1" id="KW-0472">Membrane</keyword>
<evidence type="ECO:0008006" key="4">
    <source>
        <dbReference type="Google" id="ProtNLM"/>
    </source>
</evidence>
<sequence length="210" mass="23075">MVREILRRSLRWAIVISLVTGLLSMGFTMVSGTFLRGLPWSGGLIVVILIVITGVAFDMLGIAATAAKEMPFHSMASRKVQGARHAIAIIRKADQFSNFCNDVVGDISGIVSGAAGFAVAYSLFLSLDLSGSRWWLETVVIGFISAITVGGKALGKAVSMRYSNKIIFQLGKLFFILEKRFHIQLFDVKNKKKRKRKRGVLRAPRTDKLA</sequence>
<evidence type="ECO:0000256" key="1">
    <source>
        <dbReference type="SAM" id="Phobius"/>
    </source>
</evidence>
<dbReference type="Proteomes" id="UP000198660">
    <property type="component" value="Unassembled WGS sequence"/>
</dbReference>
<organism evidence="2 3">
    <name type="scientific">Marininema halotolerans</name>
    <dbReference type="NCBI Taxonomy" id="1155944"/>
    <lineage>
        <taxon>Bacteria</taxon>
        <taxon>Bacillati</taxon>
        <taxon>Bacillota</taxon>
        <taxon>Bacilli</taxon>
        <taxon>Bacillales</taxon>
        <taxon>Thermoactinomycetaceae</taxon>
        <taxon>Marininema</taxon>
    </lineage>
</organism>
<evidence type="ECO:0000313" key="2">
    <source>
        <dbReference type="EMBL" id="SFS93054.1"/>
    </source>
</evidence>
<protein>
    <recommendedName>
        <fullName evidence="4">CNNM transmembrane domain-containing protein</fullName>
    </recommendedName>
</protein>
<dbReference type="OrthoDB" id="2111373at2"/>
<dbReference type="EMBL" id="FPAA01000011">
    <property type="protein sequence ID" value="SFS93054.1"/>
    <property type="molecule type" value="Genomic_DNA"/>
</dbReference>
<feature type="transmembrane region" description="Helical" evidence="1">
    <location>
        <begin position="12"/>
        <end position="34"/>
    </location>
</feature>
<evidence type="ECO:0000313" key="3">
    <source>
        <dbReference type="Proteomes" id="UP000198660"/>
    </source>
</evidence>
<feature type="transmembrane region" description="Helical" evidence="1">
    <location>
        <begin position="40"/>
        <end position="67"/>
    </location>
</feature>
<name>A0A1I6TV51_9BACL</name>